<dbReference type="CDD" id="cd06171">
    <property type="entry name" value="Sigma70_r4"/>
    <property type="match status" value="1"/>
</dbReference>
<comment type="similarity">
    <text evidence="1">Belongs to the sigma-70 factor family. ECF subfamily.</text>
</comment>
<dbReference type="InterPro" id="IPR039425">
    <property type="entry name" value="RNA_pol_sigma-70-like"/>
</dbReference>
<accession>A0A4R0NFT8</accession>
<dbReference type="GO" id="GO:0016987">
    <property type="term" value="F:sigma factor activity"/>
    <property type="evidence" value="ECO:0007669"/>
    <property type="project" value="UniProtKB-KW"/>
</dbReference>
<dbReference type="InterPro" id="IPR013325">
    <property type="entry name" value="RNA_pol_sigma_r2"/>
</dbReference>
<dbReference type="GO" id="GO:0003677">
    <property type="term" value="F:DNA binding"/>
    <property type="evidence" value="ECO:0007669"/>
    <property type="project" value="InterPro"/>
</dbReference>
<dbReference type="InterPro" id="IPR014284">
    <property type="entry name" value="RNA_pol_sigma-70_dom"/>
</dbReference>
<dbReference type="Pfam" id="PF04542">
    <property type="entry name" value="Sigma70_r2"/>
    <property type="match status" value="1"/>
</dbReference>
<reference evidence="8 10" key="2">
    <citation type="submission" date="2019-04" db="EMBL/GenBank/DDBJ databases">
        <title>Pedobacter sp. RP-1-16 sp. nov., isolated from Arctic soil.</title>
        <authorList>
            <person name="Dahal R.H."/>
            <person name="Kim D.-U."/>
        </authorList>
    </citation>
    <scope>NUCLEOTIDE SEQUENCE [LARGE SCALE GENOMIC DNA]</scope>
    <source>
        <strain evidence="8 10">RP-1-16</strain>
    </source>
</reference>
<dbReference type="Gene3D" id="1.10.10.10">
    <property type="entry name" value="Winged helix-like DNA-binding domain superfamily/Winged helix DNA-binding domain"/>
    <property type="match status" value="1"/>
</dbReference>
<evidence type="ECO:0000256" key="1">
    <source>
        <dbReference type="ARBA" id="ARBA00010641"/>
    </source>
</evidence>
<evidence type="ECO:0000313" key="10">
    <source>
        <dbReference type="Proteomes" id="UP000309594"/>
    </source>
</evidence>
<dbReference type="SUPFAM" id="SSF88659">
    <property type="entry name" value="Sigma3 and sigma4 domains of RNA polymerase sigma factors"/>
    <property type="match status" value="1"/>
</dbReference>
<dbReference type="RefSeq" id="WP_131606466.1">
    <property type="nucleotide sequence ID" value="NZ_SJSM01000001.1"/>
</dbReference>
<dbReference type="NCBIfam" id="TIGR02937">
    <property type="entry name" value="sigma70-ECF"/>
    <property type="match status" value="1"/>
</dbReference>
<evidence type="ECO:0000313" key="9">
    <source>
        <dbReference type="Proteomes" id="UP000291117"/>
    </source>
</evidence>
<evidence type="ECO:0000313" key="8">
    <source>
        <dbReference type="EMBL" id="TKC63801.1"/>
    </source>
</evidence>
<evidence type="ECO:0000313" key="7">
    <source>
        <dbReference type="EMBL" id="TCC99351.1"/>
    </source>
</evidence>
<accession>A0A4U1GHW8</accession>
<evidence type="ECO:0000259" key="5">
    <source>
        <dbReference type="Pfam" id="PF04542"/>
    </source>
</evidence>
<dbReference type="Proteomes" id="UP000291117">
    <property type="component" value="Unassembled WGS sequence"/>
</dbReference>
<dbReference type="Proteomes" id="UP000309594">
    <property type="component" value="Unassembled WGS sequence"/>
</dbReference>
<keyword evidence="4" id="KW-0804">Transcription</keyword>
<keyword evidence="2" id="KW-0805">Transcription regulation</keyword>
<dbReference type="OrthoDB" id="8687055at2"/>
<evidence type="ECO:0000256" key="2">
    <source>
        <dbReference type="ARBA" id="ARBA00023015"/>
    </source>
</evidence>
<dbReference type="InterPro" id="IPR007627">
    <property type="entry name" value="RNA_pol_sigma70_r2"/>
</dbReference>
<dbReference type="InterPro" id="IPR014327">
    <property type="entry name" value="RNA_pol_sigma70_bacteroid"/>
</dbReference>
<protein>
    <submittedName>
        <fullName evidence="7">RNA polymerase sigma-70 factor</fullName>
    </submittedName>
</protein>
<organism evidence="7 9">
    <name type="scientific">Pedobacter hiemivivus</name>
    <dbReference type="NCBI Taxonomy" id="2530454"/>
    <lineage>
        <taxon>Bacteria</taxon>
        <taxon>Pseudomonadati</taxon>
        <taxon>Bacteroidota</taxon>
        <taxon>Sphingobacteriia</taxon>
        <taxon>Sphingobacteriales</taxon>
        <taxon>Sphingobacteriaceae</taxon>
        <taxon>Pedobacter</taxon>
    </lineage>
</organism>
<feature type="domain" description="RNA polymerase sigma factor 70 region 4 type 2" evidence="6">
    <location>
        <begin position="126"/>
        <end position="174"/>
    </location>
</feature>
<dbReference type="AlphaFoldDB" id="A0A4R0NFT8"/>
<dbReference type="InterPro" id="IPR013249">
    <property type="entry name" value="RNA_pol_sigma70_r4_t2"/>
</dbReference>
<dbReference type="InterPro" id="IPR036388">
    <property type="entry name" value="WH-like_DNA-bd_sf"/>
</dbReference>
<proteinExistence type="inferred from homology"/>
<dbReference type="PANTHER" id="PTHR43133:SF46">
    <property type="entry name" value="RNA POLYMERASE SIGMA-70 FACTOR ECF SUBFAMILY"/>
    <property type="match status" value="1"/>
</dbReference>
<dbReference type="InterPro" id="IPR013324">
    <property type="entry name" value="RNA_pol_sigma_r3/r4-like"/>
</dbReference>
<evidence type="ECO:0000256" key="3">
    <source>
        <dbReference type="ARBA" id="ARBA00023082"/>
    </source>
</evidence>
<dbReference type="EMBL" id="SWDX01000002">
    <property type="protein sequence ID" value="TKC63801.1"/>
    <property type="molecule type" value="Genomic_DNA"/>
</dbReference>
<dbReference type="NCBIfam" id="TIGR02985">
    <property type="entry name" value="Sig70_bacteroi1"/>
    <property type="match status" value="1"/>
</dbReference>
<dbReference type="Gene3D" id="1.10.1740.10">
    <property type="match status" value="1"/>
</dbReference>
<reference evidence="7 9" key="1">
    <citation type="submission" date="2019-02" db="EMBL/GenBank/DDBJ databases">
        <title>Pedobacter sp. RP-3-8 sp. nov., isolated from Arctic soil.</title>
        <authorList>
            <person name="Dahal R.H."/>
        </authorList>
    </citation>
    <scope>NUCLEOTIDE SEQUENCE [LARGE SCALE GENOMIC DNA]</scope>
    <source>
        <strain evidence="7 9">RP-3-8</strain>
    </source>
</reference>
<dbReference type="Pfam" id="PF08281">
    <property type="entry name" value="Sigma70_r4_2"/>
    <property type="match status" value="1"/>
</dbReference>
<dbReference type="PANTHER" id="PTHR43133">
    <property type="entry name" value="RNA POLYMERASE ECF-TYPE SIGMA FACTO"/>
    <property type="match status" value="1"/>
</dbReference>
<evidence type="ECO:0000256" key="4">
    <source>
        <dbReference type="ARBA" id="ARBA00023163"/>
    </source>
</evidence>
<name>A0A4R0NFT8_9SPHI</name>
<feature type="domain" description="RNA polymerase sigma-70 region 2" evidence="5">
    <location>
        <begin position="28"/>
        <end position="94"/>
    </location>
</feature>
<gene>
    <name evidence="7" type="ORF">EZ444_01345</name>
    <name evidence="8" type="ORF">FBD94_05500</name>
</gene>
<sequence length="199" mass="23502">MLLTETFDEQYWIIAFRKGNDHALSHFFELHYRSLCYFAGRLLQDDMEAEEVVSDCFYKLWERHQDFETAQNIKAFLYISCRNACLNHLKKTKRKTAIQQEYIKHLEEGEETIFYEVIETEILTILSQEIEGLPDKCREVFKLIYLENRKTDEIAAMLGLSVQTVRNHKTRAIELLKTSFLKKGVSAAMTLAFLLFIDR</sequence>
<comment type="caution">
    <text evidence="7">The sequence shown here is derived from an EMBL/GenBank/DDBJ whole genome shotgun (WGS) entry which is preliminary data.</text>
</comment>
<dbReference type="EMBL" id="SJSM01000001">
    <property type="protein sequence ID" value="TCC99351.1"/>
    <property type="molecule type" value="Genomic_DNA"/>
</dbReference>
<dbReference type="SUPFAM" id="SSF88946">
    <property type="entry name" value="Sigma2 domain of RNA polymerase sigma factors"/>
    <property type="match status" value="1"/>
</dbReference>
<dbReference type="GO" id="GO:0006352">
    <property type="term" value="P:DNA-templated transcription initiation"/>
    <property type="evidence" value="ECO:0007669"/>
    <property type="project" value="InterPro"/>
</dbReference>
<keyword evidence="3" id="KW-0731">Sigma factor</keyword>
<keyword evidence="9" id="KW-1185">Reference proteome</keyword>
<evidence type="ECO:0000259" key="6">
    <source>
        <dbReference type="Pfam" id="PF08281"/>
    </source>
</evidence>